<comment type="caution">
    <text evidence="2">The sequence shown here is derived from an EMBL/GenBank/DDBJ whole genome shotgun (WGS) entry which is preliminary data.</text>
</comment>
<protein>
    <submittedName>
        <fullName evidence="2">Cytochrome c biogenesis protein CcdC</fullName>
    </submittedName>
</protein>
<organism evidence="2 3">
    <name type="scientific">Paenibacillus filicis</name>
    <dbReference type="NCBI Taxonomy" id="669464"/>
    <lineage>
        <taxon>Bacteria</taxon>
        <taxon>Bacillati</taxon>
        <taxon>Bacillota</taxon>
        <taxon>Bacilli</taxon>
        <taxon>Bacillales</taxon>
        <taxon>Paenibacillaceae</taxon>
        <taxon>Paenibacillus</taxon>
    </lineage>
</organism>
<feature type="transmembrane region" description="Helical" evidence="1">
    <location>
        <begin position="33"/>
        <end position="50"/>
    </location>
</feature>
<keyword evidence="1" id="KW-0472">Membrane</keyword>
<gene>
    <name evidence="2" type="ORF">WMW72_25105</name>
</gene>
<keyword evidence="1" id="KW-1133">Transmembrane helix</keyword>
<dbReference type="InterPro" id="IPR058247">
    <property type="entry name" value="DUF1453"/>
</dbReference>
<feature type="transmembrane region" description="Helical" evidence="1">
    <location>
        <begin position="123"/>
        <end position="141"/>
    </location>
</feature>
<feature type="transmembrane region" description="Helical" evidence="1">
    <location>
        <begin position="62"/>
        <end position="82"/>
    </location>
</feature>
<dbReference type="PANTHER" id="PTHR39164:SF1">
    <property type="entry name" value="PROTEIN CCDC"/>
    <property type="match status" value="1"/>
</dbReference>
<keyword evidence="3" id="KW-1185">Reference proteome</keyword>
<dbReference type="Proteomes" id="UP001469365">
    <property type="component" value="Unassembled WGS sequence"/>
</dbReference>
<sequence>MQASTVVMMVFVAGLIFWRRLKAASRPIRGKGYRMLIPLPFMCLGFMQLLQPQLQLSVKEVVLSLLCGFVLSIPMIMTTNYERREDGLVYPRKSKAFFIALVALIGLRLGLRSYLSELDPLELGMLFFLIAVAYVVPWRVASFIKYRKLYTEELQSKEPTEG</sequence>
<evidence type="ECO:0000313" key="3">
    <source>
        <dbReference type="Proteomes" id="UP001469365"/>
    </source>
</evidence>
<evidence type="ECO:0000313" key="2">
    <source>
        <dbReference type="EMBL" id="MEK8131189.1"/>
    </source>
</evidence>
<dbReference type="Pfam" id="PF07301">
    <property type="entry name" value="DUF1453"/>
    <property type="match status" value="1"/>
</dbReference>
<accession>A0ABU9DR60</accession>
<dbReference type="PANTHER" id="PTHR39164">
    <property type="entry name" value="PROTEIN CCDC"/>
    <property type="match status" value="1"/>
</dbReference>
<feature type="transmembrane region" description="Helical" evidence="1">
    <location>
        <begin position="94"/>
        <end position="111"/>
    </location>
</feature>
<dbReference type="RefSeq" id="WP_341418318.1">
    <property type="nucleotide sequence ID" value="NZ_JBBPCC010000019.1"/>
</dbReference>
<evidence type="ECO:0000256" key="1">
    <source>
        <dbReference type="SAM" id="Phobius"/>
    </source>
</evidence>
<dbReference type="EMBL" id="JBBPCC010000019">
    <property type="protein sequence ID" value="MEK8131189.1"/>
    <property type="molecule type" value="Genomic_DNA"/>
</dbReference>
<dbReference type="InterPro" id="IPR031306">
    <property type="entry name" value="CcdC"/>
</dbReference>
<name>A0ABU9DR60_9BACL</name>
<reference evidence="2 3" key="1">
    <citation type="submission" date="2024-04" db="EMBL/GenBank/DDBJ databases">
        <title>draft genome sequnece of Paenibacillus filicis.</title>
        <authorList>
            <person name="Kim D.-U."/>
        </authorList>
    </citation>
    <scope>NUCLEOTIDE SEQUENCE [LARGE SCALE GENOMIC DNA]</scope>
    <source>
        <strain evidence="2 3">KACC14197</strain>
    </source>
</reference>
<keyword evidence="1" id="KW-0812">Transmembrane</keyword>
<proteinExistence type="predicted"/>
<feature type="transmembrane region" description="Helical" evidence="1">
    <location>
        <begin position="6"/>
        <end position="21"/>
    </location>
</feature>
<dbReference type="PIRSF" id="PIRSF021441">
    <property type="entry name" value="DUF1453"/>
    <property type="match status" value="1"/>
</dbReference>